<proteinExistence type="predicted"/>
<evidence type="ECO:0000313" key="2">
    <source>
        <dbReference type="EMBL" id="KAG7353588.1"/>
    </source>
</evidence>
<evidence type="ECO:0000313" key="3">
    <source>
        <dbReference type="Proteomes" id="UP000693970"/>
    </source>
</evidence>
<dbReference type="EMBL" id="JAGRRH010000016">
    <property type="protein sequence ID" value="KAG7353588.1"/>
    <property type="molecule type" value="Genomic_DNA"/>
</dbReference>
<dbReference type="AlphaFoldDB" id="A0A9K3L103"/>
<evidence type="ECO:0000256" key="1">
    <source>
        <dbReference type="SAM" id="Phobius"/>
    </source>
</evidence>
<organism evidence="2 3">
    <name type="scientific">Nitzschia inconspicua</name>
    <dbReference type="NCBI Taxonomy" id="303405"/>
    <lineage>
        <taxon>Eukaryota</taxon>
        <taxon>Sar</taxon>
        <taxon>Stramenopiles</taxon>
        <taxon>Ochrophyta</taxon>
        <taxon>Bacillariophyta</taxon>
        <taxon>Bacillariophyceae</taxon>
        <taxon>Bacillariophycidae</taxon>
        <taxon>Bacillariales</taxon>
        <taxon>Bacillariaceae</taxon>
        <taxon>Nitzschia</taxon>
    </lineage>
</organism>
<keyword evidence="1" id="KW-0472">Membrane</keyword>
<dbReference type="Proteomes" id="UP000693970">
    <property type="component" value="Unassembled WGS sequence"/>
</dbReference>
<name>A0A9K3L103_9STRA</name>
<gene>
    <name evidence="2" type="ORF">IV203_002943</name>
</gene>
<reference evidence="2" key="2">
    <citation type="submission" date="2021-04" db="EMBL/GenBank/DDBJ databases">
        <authorList>
            <person name="Podell S."/>
        </authorList>
    </citation>
    <scope>NUCLEOTIDE SEQUENCE</scope>
    <source>
        <strain evidence="2">Hildebrandi</strain>
    </source>
</reference>
<reference evidence="2" key="1">
    <citation type="journal article" date="2021" name="Sci. Rep.">
        <title>Diploid genomic architecture of Nitzschia inconspicua, an elite biomass production diatom.</title>
        <authorList>
            <person name="Oliver A."/>
            <person name="Podell S."/>
            <person name="Pinowska A."/>
            <person name="Traller J.C."/>
            <person name="Smith S.R."/>
            <person name="McClure R."/>
            <person name="Beliaev A."/>
            <person name="Bohutskyi P."/>
            <person name="Hill E.A."/>
            <person name="Rabines A."/>
            <person name="Zheng H."/>
            <person name="Allen L.Z."/>
            <person name="Kuo A."/>
            <person name="Grigoriev I.V."/>
            <person name="Allen A.E."/>
            <person name="Hazlebeck D."/>
            <person name="Allen E.E."/>
        </authorList>
    </citation>
    <scope>NUCLEOTIDE SEQUENCE</scope>
    <source>
        <strain evidence="2">Hildebrandi</strain>
    </source>
</reference>
<accession>A0A9K3L103</accession>
<sequence>MIHYQDDIRSFSASSIVASFGDGVEVSLDNVTFIASTPMGDEWILSTNDDGDYRDTTVSRVVRLITISPEKDWRMNASYAWKLDNAWMSDEDYSWLHWNSNSYVDSVVRVPGDSEHPNSQIFTCNVMEFHFDAILPSGFRRSSDPIVTNTRVVLKNVQWGSNLVTLDKDKLQHYSPCSGPRDGNKDPICIIMDGVVSGESSWRIPSPPSSTLNNLLVWQLLLLLGVVLGIIILCAYLVWKLIRCCFHWQRTKRYQEINPSQGEGDLTLYENCEEESDK</sequence>
<keyword evidence="3" id="KW-1185">Reference proteome</keyword>
<keyword evidence="1" id="KW-0812">Transmembrane</keyword>
<protein>
    <submittedName>
        <fullName evidence="2">Uncharacterized protein</fullName>
    </submittedName>
</protein>
<comment type="caution">
    <text evidence="2">The sequence shown here is derived from an EMBL/GenBank/DDBJ whole genome shotgun (WGS) entry which is preliminary data.</text>
</comment>
<feature type="transmembrane region" description="Helical" evidence="1">
    <location>
        <begin position="216"/>
        <end position="239"/>
    </location>
</feature>
<keyword evidence="1" id="KW-1133">Transmembrane helix</keyword>